<keyword evidence="2" id="KW-1185">Reference proteome</keyword>
<dbReference type="Gramene" id="CDY18261">
    <property type="protein sequence ID" value="CDY18261"/>
    <property type="gene ID" value="GSBRNA2T00002796001"/>
</dbReference>
<dbReference type="EMBL" id="LK032083">
    <property type="protein sequence ID" value="CDY18261.1"/>
    <property type="molecule type" value="Genomic_DNA"/>
</dbReference>
<dbReference type="PaxDb" id="3708-A0A078FYY9"/>
<dbReference type="SMR" id="A0A078FYY9"/>
<evidence type="ECO:0000313" key="1">
    <source>
        <dbReference type="EMBL" id="CDY18261.1"/>
    </source>
</evidence>
<accession>A0A078FYY9</accession>
<name>A0A078FYY9_BRANA</name>
<reference evidence="1 2" key="1">
    <citation type="journal article" date="2014" name="Science">
        <title>Plant genetics. Early allopolyploid evolution in the post-Neolithic Brassica napus oilseed genome.</title>
        <authorList>
            <person name="Chalhoub B."/>
            <person name="Denoeud F."/>
            <person name="Liu S."/>
            <person name="Parkin I.A."/>
            <person name="Tang H."/>
            <person name="Wang X."/>
            <person name="Chiquet J."/>
            <person name="Belcram H."/>
            <person name="Tong C."/>
            <person name="Samans B."/>
            <person name="Correa M."/>
            <person name="Da Silva C."/>
            <person name="Just J."/>
            <person name="Falentin C."/>
            <person name="Koh C.S."/>
            <person name="Le Clainche I."/>
            <person name="Bernard M."/>
            <person name="Bento P."/>
            <person name="Noel B."/>
            <person name="Labadie K."/>
            <person name="Alberti A."/>
            <person name="Charles M."/>
            <person name="Arnaud D."/>
            <person name="Guo H."/>
            <person name="Daviaud C."/>
            <person name="Alamery S."/>
            <person name="Jabbari K."/>
            <person name="Zhao M."/>
            <person name="Edger P.P."/>
            <person name="Chelaifa H."/>
            <person name="Tack D."/>
            <person name="Lassalle G."/>
            <person name="Mestiri I."/>
            <person name="Schnel N."/>
            <person name="Le Paslier M.C."/>
            <person name="Fan G."/>
            <person name="Renault V."/>
            <person name="Bayer P.E."/>
            <person name="Golicz A.A."/>
            <person name="Manoli S."/>
            <person name="Lee T.H."/>
            <person name="Thi V.H."/>
            <person name="Chalabi S."/>
            <person name="Hu Q."/>
            <person name="Fan C."/>
            <person name="Tollenaere R."/>
            <person name="Lu Y."/>
            <person name="Battail C."/>
            <person name="Shen J."/>
            <person name="Sidebottom C.H."/>
            <person name="Wang X."/>
            <person name="Canaguier A."/>
            <person name="Chauveau A."/>
            <person name="Berard A."/>
            <person name="Deniot G."/>
            <person name="Guan M."/>
            <person name="Liu Z."/>
            <person name="Sun F."/>
            <person name="Lim Y.P."/>
            <person name="Lyons E."/>
            <person name="Town C.D."/>
            <person name="Bancroft I."/>
            <person name="Wang X."/>
            <person name="Meng J."/>
            <person name="Ma J."/>
            <person name="Pires J.C."/>
            <person name="King G.J."/>
            <person name="Brunel D."/>
            <person name="Delourme R."/>
            <person name="Renard M."/>
            <person name="Aury J.M."/>
            <person name="Adams K.L."/>
            <person name="Batley J."/>
            <person name="Snowdon R.J."/>
            <person name="Tost J."/>
            <person name="Edwards D."/>
            <person name="Zhou Y."/>
            <person name="Hua W."/>
            <person name="Sharpe A.G."/>
            <person name="Paterson A.H."/>
            <person name="Guan C."/>
            <person name="Wincker P."/>
        </authorList>
    </citation>
    <scope>NUCLEOTIDE SEQUENCE [LARGE SCALE GENOMIC DNA]</scope>
    <source>
        <strain evidence="2">cv. Darmor-bzh</strain>
    </source>
</reference>
<dbReference type="Proteomes" id="UP000028999">
    <property type="component" value="Unassembled WGS sequence"/>
</dbReference>
<sequence>MMIFSSAPPRSSLVRKFVHLTSATTYPRRKKALCMKNLLTTYLVGFVNRLHLWLHQCQ</sequence>
<dbReference type="AlphaFoldDB" id="A0A078FYY9"/>
<organism evidence="1 2">
    <name type="scientific">Brassica napus</name>
    <name type="common">Rape</name>
    <dbReference type="NCBI Taxonomy" id="3708"/>
    <lineage>
        <taxon>Eukaryota</taxon>
        <taxon>Viridiplantae</taxon>
        <taxon>Streptophyta</taxon>
        <taxon>Embryophyta</taxon>
        <taxon>Tracheophyta</taxon>
        <taxon>Spermatophyta</taxon>
        <taxon>Magnoliopsida</taxon>
        <taxon>eudicotyledons</taxon>
        <taxon>Gunneridae</taxon>
        <taxon>Pentapetalae</taxon>
        <taxon>rosids</taxon>
        <taxon>malvids</taxon>
        <taxon>Brassicales</taxon>
        <taxon>Brassicaceae</taxon>
        <taxon>Brassiceae</taxon>
        <taxon>Brassica</taxon>
    </lineage>
</organism>
<evidence type="ECO:0000313" key="2">
    <source>
        <dbReference type="Proteomes" id="UP000028999"/>
    </source>
</evidence>
<protein>
    <submittedName>
        <fullName evidence="1">BnaC05g02840D protein</fullName>
    </submittedName>
</protein>
<gene>
    <name evidence="1" type="primary">BnaC05g02840D</name>
    <name evidence="1" type="ORF">GSBRNA2T00002796001</name>
</gene>
<proteinExistence type="predicted"/>